<evidence type="ECO:0000313" key="2">
    <source>
        <dbReference type="Proteomes" id="UP001597151"/>
    </source>
</evidence>
<organism evidence="1 2">
    <name type="scientific">Seohaeicola saemankumensis</name>
    <dbReference type="NCBI Taxonomy" id="481181"/>
    <lineage>
        <taxon>Bacteria</taxon>
        <taxon>Pseudomonadati</taxon>
        <taxon>Pseudomonadota</taxon>
        <taxon>Alphaproteobacteria</taxon>
        <taxon>Rhodobacterales</taxon>
        <taxon>Roseobacteraceae</taxon>
        <taxon>Seohaeicola</taxon>
    </lineage>
</organism>
<proteinExistence type="predicted"/>
<name>A0ABW3TE06_9RHOB</name>
<reference evidence="2" key="1">
    <citation type="journal article" date="2019" name="Int. J. Syst. Evol. Microbiol.">
        <title>The Global Catalogue of Microorganisms (GCM) 10K type strain sequencing project: providing services to taxonomists for standard genome sequencing and annotation.</title>
        <authorList>
            <consortium name="The Broad Institute Genomics Platform"/>
            <consortium name="The Broad Institute Genome Sequencing Center for Infectious Disease"/>
            <person name="Wu L."/>
            <person name="Ma J."/>
        </authorList>
    </citation>
    <scope>NUCLEOTIDE SEQUENCE [LARGE SCALE GENOMIC DNA]</scope>
    <source>
        <strain evidence="2">CCUG 55328</strain>
    </source>
</reference>
<accession>A0ABW3TE06</accession>
<dbReference type="EMBL" id="JBHTKR010000002">
    <property type="protein sequence ID" value="MFD1194277.1"/>
    <property type="molecule type" value="Genomic_DNA"/>
</dbReference>
<gene>
    <name evidence="1" type="ORF">ACFQ3C_06315</name>
</gene>
<dbReference type="Proteomes" id="UP001597151">
    <property type="component" value="Unassembled WGS sequence"/>
</dbReference>
<evidence type="ECO:0000313" key="1">
    <source>
        <dbReference type="EMBL" id="MFD1194277.1"/>
    </source>
</evidence>
<dbReference type="RefSeq" id="WP_380789684.1">
    <property type="nucleotide sequence ID" value="NZ_JBHTKR010000002.1"/>
</dbReference>
<keyword evidence="2" id="KW-1185">Reference proteome</keyword>
<sequence>MQVTIGIIDLQLEIMKSELIDYQTRFADGDQGAIREGARLLSDIRYWLKQANDVETEIETYRKAATGIAHDYAIDFDAARSQLRCRLDRLRTCRGPKIVP</sequence>
<protein>
    <submittedName>
        <fullName evidence="1">Uncharacterized protein</fullName>
    </submittedName>
</protein>
<comment type="caution">
    <text evidence="1">The sequence shown here is derived from an EMBL/GenBank/DDBJ whole genome shotgun (WGS) entry which is preliminary data.</text>
</comment>